<organism evidence="1 2">
    <name type="scientific">Aquimarina aggregata</name>
    <dbReference type="NCBI Taxonomy" id="1642818"/>
    <lineage>
        <taxon>Bacteria</taxon>
        <taxon>Pseudomonadati</taxon>
        <taxon>Bacteroidota</taxon>
        <taxon>Flavobacteriia</taxon>
        <taxon>Flavobacteriales</taxon>
        <taxon>Flavobacteriaceae</taxon>
        <taxon>Aquimarina</taxon>
    </lineage>
</organism>
<evidence type="ECO:0000313" key="1">
    <source>
        <dbReference type="EMBL" id="KZS40111.1"/>
    </source>
</evidence>
<dbReference type="Proteomes" id="UP000076715">
    <property type="component" value="Unassembled WGS sequence"/>
</dbReference>
<reference evidence="1 2" key="1">
    <citation type="submission" date="2016-01" db="EMBL/GenBank/DDBJ databases">
        <title>The draft genome sequence of Aquimarina sp. RZW4-3-2.</title>
        <authorList>
            <person name="Wang Y."/>
        </authorList>
    </citation>
    <scope>NUCLEOTIDE SEQUENCE [LARGE SCALE GENOMIC DNA]</scope>
    <source>
        <strain evidence="1 2">RZW4-3-2</strain>
    </source>
</reference>
<dbReference type="OrthoDB" id="929767at2"/>
<dbReference type="RefSeq" id="WP_066314883.1">
    <property type="nucleotide sequence ID" value="NZ_CANLSS010000005.1"/>
</dbReference>
<dbReference type="EMBL" id="LQRT01000017">
    <property type="protein sequence ID" value="KZS40111.1"/>
    <property type="molecule type" value="Genomic_DNA"/>
</dbReference>
<dbReference type="PROSITE" id="PS51257">
    <property type="entry name" value="PROKAR_LIPOPROTEIN"/>
    <property type="match status" value="1"/>
</dbReference>
<accession>A0A162ZXF6</accession>
<evidence type="ECO:0000313" key="2">
    <source>
        <dbReference type="Proteomes" id="UP000076715"/>
    </source>
</evidence>
<dbReference type="AlphaFoldDB" id="A0A162ZXF6"/>
<gene>
    <name evidence="1" type="ORF">AWE51_25305</name>
</gene>
<comment type="caution">
    <text evidence="1">The sequence shown here is derived from an EMBL/GenBank/DDBJ whole genome shotgun (WGS) entry which is preliminary data.</text>
</comment>
<keyword evidence="2" id="KW-1185">Reference proteome</keyword>
<protein>
    <submittedName>
        <fullName evidence="1">Uncharacterized protein</fullName>
    </submittedName>
</protein>
<proteinExistence type="predicted"/>
<sequence length="328" mass="37836">MIAQKQLLLFISLAVVGIFYSCNREELEQDSGTIQKIEVNEGTLTFETQASFENTIEYLMKNQSNLDQWESQFSTFVSMRTAFENISENDIETMSKNNSNSGFENLVTFTEADGEIEARMNIDDLVLATIVNEEGLVQVGASAYKIRYNKLYKVDKSNLDILKSIDDLEMKNSLKSNNIESFSVTHNYFQFDAGELQTKADRDCTKRYWKKKRKRLKGEQWTTNIGPFYSGAGARTKHQKRSARIWWRNKTQRLRLRLNGTYTQYFNGIPSPPINVNEDSGWRTDDGREAYTFDFCVNANCSFQINSLSSIHECTCDDGNYERCDIVF</sequence>
<name>A0A162ZXF6_9FLAO</name>